<reference evidence="6" key="1">
    <citation type="journal article" date="2018" name="Int. J. Syst. Evol. Microbiol.">
        <title>Neptunicella marina gen. nov., sp. nov., isolated from surface seawater.</title>
        <authorList>
            <person name="Liu X."/>
            <person name="Lai Q."/>
            <person name="Du Y."/>
            <person name="Zhang X."/>
            <person name="Liu Z."/>
            <person name="Sun F."/>
            <person name="Shao Z."/>
        </authorList>
    </citation>
    <scope>NUCLEOTIDE SEQUENCE</scope>
    <source>
        <strain evidence="6">S27-2</strain>
    </source>
</reference>
<evidence type="ECO:0000259" key="5">
    <source>
        <dbReference type="Pfam" id="PF00759"/>
    </source>
</evidence>
<keyword evidence="6" id="KW-0378">Hydrolase</keyword>
<evidence type="ECO:0000256" key="4">
    <source>
        <dbReference type="SAM" id="SignalP"/>
    </source>
</evidence>
<dbReference type="InterPro" id="IPR013783">
    <property type="entry name" value="Ig-like_fold"/>
</dbReference>
<keyword evidence="7" id="KW-1185">Reference proteome</keyword>
<proteinExistence type="inferred from homology"/>
<accession>A0A8J6IZF6</accession>
<feature type="chain" id="PRO_5035279056" evidence="4">
    <location>
        <begin position="24"/>
        <end position="831"/>
    </location>
</feature>
<comment type="caution">
    <text evidence="6">The sequence shown here is derived from an EMBL/GenBank/DDBJ whole genome shotgun (WGS) entry which is preliminary data.</text>
</comment>
<dbReference type="RefSeq" id="WP_186507965.1">
    <property type="nucleotide sequence ID" value="NZ_JACNEP010000018.1"/>
</dbReference>
<keyword evidence="2" id="KW-0119">Carbohydrate metabolism</keyword>
<sequence>MSRYIRHLSLCLSTLLFSSSLFAANGLKANDDSTFFMPGLSVNVFTDIYPDGHQTGVTVIQHGSRVAANGDLRLEVSPGQWSPMPTNVGKSHIDSRNNIISQRLAYPDPSKNRTGFNPINYPDLNFEYEVKVTGLGDNRFAITVDLDKPIPADWVGKIGFNFELFPQELFGKSFLMDEQSGLFSTQPNGPVADIADEVLAKPVATGKKLVVAPESDLQRLVISSESVPLELWDGRTNHNNGWYIVRSAIPAGATKNAIRWVVDANVDKSWRYQPVIQHSQVGYGTQAHKNIVIEQDKRDTQASNLTLYRLSEKGREQVQQVTVKPWGTFLRYQYMHYDFVDVTRPGMYQLEYRGQFSSPFKISDDVLSRHAWQPTLEYYLPVQMCHMRVEEKYRIWHGIDHLDDARMMPLDTNHFDGYLSGSETLTRFQPGERVPGLNAGGWHDAGDYDLRVESQIGTVWRLAAMVEEFGLSLDSTSIDQQHKITHIHQPDGKNDALQQIEHGLLTVLGGYNSMGRLYRGIIVPTIPQYVMLGDAANQTDNLAFDPALKSSESQNGRSGKPDDRWVFTENNPNRELYVAAGLAAASRVMQTYNPVMASNALNAAKDVYQKAIGVSDDIANQVFASAELYKTTGDEIYRRALLSREAEIIGNIDKTAWSLGRVIHSLNSPDFAKNVKEAVKVYQLGLTQRAQTESPYGVPYKPNIWGAGWTIQQFGVEQYFVHKGWPGLAKTDAFENALNFILGAHPGSNNISFASGVGAKSATVAYGVNRADWSYIPGGVISGTALIRPDLPELKTWPFFWQQTEYVMGGGATNYMFLAMAVDQLNQQRRK</sequence>
<dbReference type="GO" id="GO:0008810">
    <property type="term" value="F:cellulase activity"/>
    <property type="evidence" value="ECO:0007669"/>
    <property type="project" value="InterPro"/>
</dbReference>
<dbReference type="SUPFAM" id="SSF81296">
    <property type="entry name" value="E set domains"/>
    <property type="match status" value="1"/>
</dbReference>
<dbReference type="InterPro" id="IPR004197">
    <property type="entry name" value="Cellulase_Ig-like"/>
</dbReference>
<reference evidence="6" key="2">
    <citation type="submission" date="2020-08" db="EMBL/GenBank/DDBJ databases">
        <authorList>
            <person name="Lai Q."/>
        </authorList>
    </citation>
    <scope>NUCLEOTIDE SEQUENCE</scope>
    <source>
        <strain evidence="6">S27-2</strain>
    </source>
</reference>
<dbReference type="GO" id="GO:0000272">
    <property type="term" value="P:polysaccharide catabolic process"/>
    <property type="evidence" value="ECO:0007669"/>
    <property type="project" value="UniProtKB-KW"/>
</dbReference>
<dbReference type="InterPro" id="IPR012341">
    <property type="entry name" value="6hp_glycosidase-like_sf"/>
</dbReference>
<feature type="signal peptide" evidence="4">
    <location>
        <begin position="1"/>
        <end position="23"/>
    </location>
</feature>
<dbReference type="InterPro" id="IPR014756">
    <property type="entry name" value="Ig_E-set"/>
</dbReference>
<protein>
    <submittedName>
        <fullName evidence="6">Glycoside hydrolase family 9 protein</fullName>
    </submittedName>
</protein>
<dbReference type="Pfam" id="PF00759">
    <property type="entry name" value="Glyco_hydro_9"/>
    <property type="match status" value="1"/>
</dbReference>
<comment type="similarity">
    <text evidence="1">Belongs to the glycosyl hydrolase 9 (cellulase E) family.</text>
</comment>
<dbReference type="SUPFAM" id="SSF48208">
    <property type="entry name" value="Six-hairpin glycosidases"/>
    <property type="match status" value="1"/>
</dbReference>
<dbReference type="InterPro" id="IPR001701">
    <property type="entry name" value="Glyco_hydro_9"/>
</dbReference>
<organism evidence="6 7">
    <name type="scientific">Neptunicella marina</name>
    <dbReference type="NCBI Taxonomy" id="2125989"/>
    <lineage>
        <taxon>Bacteria</taxon>
        <taxon>Pseudomonadati</taxon>
        <taxon>Pseudomonadota</taxon>
        <taxon>Gammaproteobacteria</taxon>
        <taxon>Alteromonadales</taxon>
        <taxon>Alteromonadaceae</taxon>
        <taxon>Neptunicella</taxon>
    </lineage>
</organism>
<dbReference type="AlphaFoldDB" id="A0A8J6IZF6"/>
<evidence type="ECO:0000256" key="3">
    <source>
        <dbReference type="ARBA" id="ARBA00023326"/>
    </source>
</evidence>
<evidence type="ECO:0000313" key="6">
    <source>
        <dbReference type="EMBL" id="MBC3767443.1"/>
    </source>
</evidence>
<evidence type="ECO:0000313" key="7">
    <source>
        <dbReference type="Proteomes" id="UP000601768"/>
    </source>
</evidence>
<feature type="domain" description="Glycoside hydrolase family 9" evidence="5">
    <location>
        <begin position="396"/>
        <end position="762"/>
    </location>
</feature>
<evidence type="ECO:0000256" key="1">
    <source>
        <dbReference type="ARBA" id="ARBA00007072"/>
    </source>
</evidence>
<dbReference type="InterPro" id="IPR008928">
    <property type="entry name" value="6-hairpin_glycosidase_sf"/>
</dbReference>
<dbReference type="EMBL" id="JACNEP010000018">
    <property type="protein sequence ID" value="MBC3767443.1"/>
    <property type="molecule type" value="Genomic_DNA"/>
</dbReference>
<name>A0A8J6IZF6_9ALTE</name>
<keyword evidence="4" id="KW-0732">Signal</keyword>
<keyword evidence="3" id="KW-0624">Polysaccharide degradation</keyword>
<dbReference type="Proteomes" id="UP000601768">
    <property type="component" value="Unassembled WGS sequence"/>
</dbReference>
<evidence type="ECO:0000256" key="2">
    <source>
        <dbReference type="ARBA" id="ARBA00023277"/>
    </source>
</evidence>
<dbReference type="Gene3D" id="2.60.40.10">
    <property type="entry name" value="Immunoglobulins"/>
    <property type="match status" value="1"/>
</dbReference>
<dbReference type="CDD" id="cd02850">
    <property type="entry name" value="E_set_Cellulase_N"/>
    <property type="match status" value="1"/>
</dbReference>
<gene>
    <name evidence="6" type="ORF">H8B19_16310</name>
</gene>
<dbReference type="Gene3D" id="1.50.10.10">
    <property type="match status" value="1"/>
</dbReference>